<evidence type="ECO:0000313" key="1">
    <source>
        <dbReference type="EMBL" id="TDX86185.1"/>
    </source>
</evidence>
<organism evidence="1 2">
    <name type="scientific">Epilithonimonas xixisoli</name>
    <dbReference type="NCBI Taxonomy" id="1476462"/>
    <lineage>
        <taxon>Bacteria</taxon>
        <taxon>Pseudomonadati</taxon>
        <taxon>Bacteroidota</taxon>
        <taxon>Flavobacteriia</taxon>
        <taxon>Flavobacteriales</taxon>
        <taxon>Weeksellaceae</taxon>
        <taxon>Chryseobacterium group</taxon>
        <taxon>Epilithonimonas</taxon>
    </lineage>
</organism>
<evidence type="ECO:0008006" key="3">
    <source>
        <dbReference type="Google" id="ProtNLM"/>
    </source>
</evidence>
<protein>
    <recommendedName>
        <fullName evidence="3">Prohead serine protease</fullName>
    </recommendedName>
</protein>
<dbReference type="AlphaFoldDB" id="A0A4R8IH63"/>
<evidence type="ECO:0000313" key="2">
    <source>
        <dbReference type="Proteomes" id="UP000295313"/>
    </source>
</evidence>
<proteinExistence type="predicted"/>
<comment type="caution">
    <text evidence="1">The sequence shown here is derived from an EMBL/GenBank/DDBJ whole genome shotgun (WGS) entry which is preliminary data.</text>
</comment>
<dbReference type="RefSeq" id="WP_133942821.1">
    <property type="nucleotide sequence ID" value="NZ_SOEO01000001.1"/>
</dbReference>
<sequence>MSDTFKKIDKEFCITDDSVNVYGYRCLTAGFQIDEVKKNPIGFHMHNRDKGVVVRWDDFRIDGDKVFAKPVVNLSHPEGQSIADQIEGGFLNAASVGKIVVLEASDAKNLRLPGQTKPTVTKWFSREISLVDIPGNYNALANLYDKDNNELNLSDLKNFTINNMSNTLEAAVILAALNLKDGDESAVVTAINNLVDKADKADEYKKDLDAKDTELKDLKSETVKKEVQDLIAGGKAGKKLTNELATKLEKDYAENPSGLKDLIDTMPAQVLITEQEKDAEKYEGKTFDDLYASEELETVRKQYPDLYEKLRDAKYPNLKQD</sequence>
<dbReference type="EMBL" id="SOEO01000001">
    <property type="protein sequence ID" value="TDX86185.1"/>
    <property type="molecule type" value="Genomic_DNA"/>
</dbReference>
<gene>
    <name evidence="1" type="ORF">B0I22_0295</name>
</gene>
<dbReference type="Proteomes" id="UP000295313">
    <property type="component" value="Unassembled WGS sequence"/>
</dbReference>
<keyword evidence="2" id="KW-1185">Reference proteome</keyword>
<dbReference type="OrthoDB" id="1064922at2"/>
<accession>A0A4R8IH63</accession>
<name>A0A4R8IH63_9FLAO</name>
<reference evidence="1 2" key="1">
    <citation type="submission" date="2019-03" db="EMBL/GenBank/DDBJ databases">
        <title>Genomic Encyclopedia of Type Strains, Phase III (KMG-III): the genomes of soil and plant-associated and newly described type strains.</title>
        <authorList>
            <person name="Whitman W."/>
        </authorList>
    </citation>
    <scope>NUCLEOTIDE SEQUENCE [LARGE SCALE GENOMIC DNA]</scope>
    <source>
        <strain evidence="1 2">CGMCC 1.12802</strain>
    </source>
</reference>